<dbReference type="KEGG" id="lbc:LACBIDRAFT_189951"/>
<feature type="domain" description="Beta-glucuronidase C-terminal" evidence="2">
    <location>
        <begin position="456"/>
        <end position="560"/>
    </location>
</feature>
<dbReference type="InterPro" id="IPR052974">
    <property type="entry name" value="GH79_Enzymes"/>
</dbReference>
<dbReference type="STRING" id="486041.B0D7V8"/>
<organism evidence="4">
    <name type="scientific">Laccaria bicolor (strain S238N-H82 / ATCC MYA-4686)</name>
    <name type="common">Bicoloured deceiver</name>
    <name type="synonym">Laccaria laccata var. bicolor</name>
    <dbReference type="NCBI Taxonomy" id="486041"/>
    <lineage>
        <taxon>Eukaryota</taxon>
        <taxon>Fungi</taxon>
        <taxon>Dikarya</taxon>
        <taxon>Basidiomycota</taxon>
        <taxon>Agaricomycotina</taxon>
        <taxon>Agaricomycetes</taxon>
        <taxon>Agaricomycetidae</taxon>
        <taxon>Agaricales</taxon>
        <taxon>Agaricineae</taxon>
        <taxon>Hydnangiaceae</taxon>
        <taxon>Laccaria</taxon>
    </lineage>
</organism>
<evidence type="ECO:0000259" key="2">
    <source>
        <dbReference type="Pfam" id="PF16862"/>
    </source>
</evidence>
<evidence type="ECO:0000256" key="1">
    <source>
        <dbReference type="SAM" id="SignalP"/>
    </source>
</evidence>
<keyword evidence="1" id="KW-0732">Signal</keyword>
<sequence>MLLAAVAPLYLAAVAGAQVTVYGQAPLWQTASAATPTASPNAYNDTVLAPPPVPSPPPTTNYNLPLLKASTSVANLSIPHVGGSFFGFSIEMSVISQVLGKNSSLLGVPMLNLISNLQERSGGVLIRLGGNTQEFAALVDHIDGGHTFAKVDSGSTQTTKTPAVLYTLDMFYMASNISSMLNVKWFLGIPFNDTNWRLEIAEYGQQILGDNLLGLQAGNEPDFYATFGRRNESYQPQDYFGEIATLIQTIEGNPKIPNKNMLIGPSVATGPWTPEQVWATGYIDAYKANMYCFSVEHYPNNNCAANFNTGQAIIDPETIFPDYLNHGGVQNLVNPYINSANLATAAGKPFIMFETNTASCGGFAGISDSYGASLWAIDYGFQLAFGNFTHALLHFGGQNAFYNPFTAPPTNQSTFNEWTLGAVYYSTLVLAEAFGKTNTSQVVDLQANAASPYTPGYAIYEQGTLSKVALINYISDATGASSLLVSVSVDTGGVPASVRVKYLTSDSVSTKANIAWAGQYFGGKFQVDGRFKGTLNVTTVNCDQTANVCRIPVPSPGFALVFMNSADPMIAESQAQKTFATTARTRTVNTVTVDPTVLATSNGHSADIRGSLGSTTHGSISSTSGMNSLLPGATVLLSAVLGAFVVTKGFAR</sequence>
<dbReference type="HOGENOM" id="CLU_023945_0_0_1"/>
<feature type="signal peptide" evidence="1">
    <location>
        <begin position="1"/>
        <end position="17"/>
    </location>
</feature>
<dbReference type="InterPro" id="IPR031728">
    <property type="entry name" value="GlcAase_C"/>
</dbReference>
<dbReference type="InterPro" id="IPR017853">
    <property type="entry name" value="GH"/>
</dbReference>
<dbReference type="PANTHER" id="PTHR36183:SF2">
    <property type="entry name" value="BETA-GLUCURONIDASE C-TERMINAL DOMAIN-CONTAINING PROTEIN"/>
    <property type="match status" value="1"/>
</dbReference>
<proteinExistence type="predicted"/>
<feature type="chain" id="PRO_5002748529" evidence="1">
    <location>
        <begin position="18"/>
        <end position="652"/>
    </location>
</feature>
<dbReference type="SUPFAM" id="SSF51445">
    <property type="entry name" value="(Trans)glycosidases"/>
    <property type="match status" value="1"/>
</dbReference>
<dbReference type="OrthoDB" id="2796951at2759"/>
<evidence type="ECO:0000313" key="3">
    <source>
        <dbReference type="EMBL" id="EDR09471.1"/>
    </source>
</evidence>
<accession>B0D7V8</accession>
<reference evidence="3 4" key="1">
    <citation type="journal article" date="2008" name="Nature">
        <title>The genome of Laccaria bicolor provides insights into mycorrhizal symbiosis.</title>
        <authorList>
            <person name="Martin F."/>
            <person name="Aerts A."/>
            <person name="Ahren D."/>
            <person name="Brun A."/>
            <person name="Danchin E.G.J."/>
            <person name="Duchaussoy F."/>
            <person name="Gibon J."/>
            <person name="Kohler A."/>
            <person name="Lindquist E."/>
            <person name="Pereda V."/>
            <person name="Salamov A."/>
            <person name="Shapiro H.J."/>
            <person name="Wuyts J."/>
            <person name="Blaudez D."/>
            <person name="Buee M."/>
            <person name="Brokstein P."/>
            <person name="Canbaeck B."/>
            <person name="Cohen D."/>
            <person name="Courty P.E."/>
            <person name="Coutinho P.M."/>
            <person name="Delaruelle C."/>
            <person name="Detter J.C."/>
            <person name="Deveau A."/>
            <person name="DiFazio S."/>
            <person name="Duplessis S."/>
            <person name="Fraissinet-Tachet L."/>
            <person name="Lucic E."/>
            <person name="Frey-Klett P."/>
            <person name="Fourrey C."/>
            <person name="Feussner I."/>
            <person name="Gay G."/>
            <person name="Grimwood J."/>
            <person name="Hoegger P.J."/>
            <person name="Jain P."/>
            <person name="Kilaru S."/>
            <person name="Labbe J."/>
            <person name="Lin Y.C."/>
            <person name="Legue V."/>
            <person name="Le Tacon F."/>
            <person name="Marmeisse R."/>
            <person name="Melayah D."/>
            <person name="Montanini B."/>
            <person name="Muratet M."/>
            <person name="Nehls U."/>
            <person name="Niculita-Hirzel H."/>
            <person name="Oudot-Le Secq M.P."/>
            <person name="Peter M."/>
            <person name="Quesneville H."/>
            <person name="Rajashekar B."/>
            <person name="Reich M."/>
            <person name="Rouhier N."/>
            <person name="Schmutz J."/>
            <person name="Yin T."/>
            <person name="Chalot M."/>
            <person name="Henrissat B."/>
            <person name="Kuees U."/>
            <person name="Lucas S."/>
            <person name="Van de Peer Y."/>
            <person name="Podila G.K."/>
            <person name="Polle A."/>
            <person name="Pukkila P.J."/>
            <person name="Richardson P.M."/>
            <person name="Rouze P."/>
            <person name="Sanders I.R."/>
            <person name="Stajich J.E."/>
            <person name="Tunlid A."/>
            <person name="Tuskan G."/>
            <person name="Grigoriev I.V."/>
        </authorList>
    </citation>
    <scope>NUCLEOTIDE SEQUENCE [LARGE SCALE GENOMIC DNA]</scope>
    <source>
        <strain evidence="4">S238N-H82 / ATCC MYA-4686</strain>
    </source>
</reference>
<keyword evidence="3" id="KW-0378">Hydrolase</keyword>
<dbReference type="Proteomes" id="UP000001194">
    <property type="component" value="Unassembled WGS sequence"/>
</dbReference>
<protein>
    <submittedName>
        <fullName evidence="3">Glycoside hydrolase family 79 protein</fullName>
    </submittedName>
</protein>
<keyword evidence="4" id="KW-1185">Reference proteome</keyword>
<name>B0D7V8_LACBS</name>
<dbReference type="GO" id="GO:0016787">
    <property type="term" value="F:hydrolase activity"/>
    <property type="evidence" value="ECO:0007669"/>
    <property type="project" value="UniProtKB-KW"/>
</dbReference>
<gene>
    <name evidence="3" type="ORF">LACBIDRAFT_189951</name>
</gene>
<dbReference type="EMBL" id="DS547099">
    <property type="protein sequence ID" value="EDR09471.1"/>
    <property type="molecule type" value="Genomic_DNA"/>
</dbReference>
<dbReference type="RefSeq" id="XP_001879820.1">
    <property type="nucleotide sequence ID" value="XM_001879785.1"/>
</dbReference>
<dbReference type="Pfam" id="PF16862">
    <property type="entry name" value="Glyco_hydro_79C"/>
    <property type="match status" value="1"/>
</dbReference>
<dbReference type="AlphaFoldDB" id="B0D7V8"/>
<dbReference type="InParanoid" id="B0D7V8"/>
<dbReference type="Gene3D" id="3.20.20.80">
    <property type="entry name" value="Glycosidases"/>
    <property type="match status" value="1"/>
</dbReference>
<dbReference type="GeneID" id="6075244"/>
<dbReference type="PANTHER" id="PTHR36183">
    <property type="entry name" value="BETA-GLUCURONIDASE"/>
    <property type="match status" value="1"/>
</dbReference>
<evidence type="ECO:0000313" key="4">
    <source>
        <dbReference type="Proteomes" id="UP000001194"/>
    </source>
</evidence>